<sequence>MKMAFYDNAEREMSCSGVLEVKRGIVTTAVANNNTPFDSLQLV</sequence>
<keyword evidence="2" id="KW-1185">Reference proteome</keyword>
<protein>
    <submittedName>
        <fullName evidence="1">Uncharacterized protein</fullName>
    </submittedName>
</protein>
<evidence type="ECO:0000313" key="1">
    <source>
        <dbReference type="EMBL" id="TNN26362.1"/>
    </source>
</evidence>
<evidence type="ECO:0000313" key="2">
    <source>
        <dbReference type="Proteomes" id="UP000314294"/>
    </source>
</evidence>
<name>A0A4Z2EDJ9_9TELE</name>
<accession>A0A4Z2EDJ9</accession>
<dbReference type="AlphaFoldDB" id="A0A4Z2EDJ9"/>
<organism evidence="1 2">
    <name type="scientific">Liparis tanakae</name>
    <name type="common">Tanaka's snailfish</name>
    <dbReference type="NCBI Taxonomy" id="230148"/>
    <lineage>
        <taxon>Eukaryota</taxon>
        <taxon>Metazoa</taxon>
        <taxon>Chordata</taxon>
        <taxon>Craniata</taxon>
        <taxon>Vertebrata</taxon>
        <taxon>Euteleostomi</taxon>
        <taxon>Actinopterygii</taxon>
        <taxon>Neopterygii</taxon>
        <taxon>Teleostei</taxon>
        <taxon>Neoteleostei</taxon>
        <taxon>Acanthomorphata</taxon>
        <taxon>Eupercaria</taxon>
        <taxon>Perciformes</taxon>
        <taxon>Cottioidei</taxon>
        <taxon>Cottales</taxon>
        <taxon>Liparidae</taxon>
        <taxon>Liparis</taxon>
    </lineage>
</organism>
<gene>
    <name evidence="1" type="ORF">EYF80_063501</name>
</gene>
<dbReference type="Proteomes" id="UP000314294">
    <property type="component" value="Unassembled WGS sequence"/>
</dbReference>
<comment type="caution">
    <text evidence="1">The sequence shown here is derived from an EMBL/GenBank/DDBJ whole genome shotgun (WGS) entry which is preliminary data.</text>
</comment>
<reference evidence="1 2" key="1">
    <citation type="submission" date="2019-03" db="EMBL/GenBank/DDBJ databases">
        <title>First draft genome of Liparis tanakae, snailfish: a comprehensive survey of snailfish specific genes.</title>
        <authorList>
            <person name="Kim W."/>
            <person name="Song I."/>
            <person name="Jeong J.-H."/>
            <person name="Kim D."/>
            <person name="Kim S."/>
            <person name="Ryu S."/>
            <person name="Song J.Y."/>
            <person name="Lee S.K."/>
        </authorList>
    </citation>
    <scope>NUCLEOTIDE SEQUENCE [LARGE SCALE GENOMIC DNA]</scope>
    <source>
        <tissue evidence="1">Muscle</tissue>
    </source>
</reference>
<proteinExistence type="predicted"/>
<dbReference type="EMBL" id="SRLO01010400">
    <property type="protein sequence ID" value="TNN26362.1"/>
    <property type="molecule type" value="Genomic_DNA"/>
</dbReference>